<dbReference type="PANTHER" id="PTHR11584:SF369">
    <property type="entry name" value="MITOGEN-ACTIVATED PROTEIN KINASE KINASE KINASE 19-RELATED"/>
    <property type="match status" value="1"/>
</dbReference>
<evidence type="ECO:0000256" key="3">
    <source>
        <dbReference type="ARBA" id="ARBA00022741"/>
    </source>
</evidence>
<evidence type="ECO:0000313" key="9">
    <source>
        <dbReference type="EMBL" id="CAG8520082.1"/>
    </source>
</evidence>
<keyword evidence="10" id="KW-1185">Reference proteome</keyword>
<keyword evidence="4" id="KW-0418">Kinase</keyword>
<feature type="binding site" evidence="6">
    <location>
        <position position="345"/>
    </location>
    <ligand>
        <name>ATP</name>
        <dbReference type="ChEBI" id="CHEBI:30616"/>
    </ligand>
</feature>
<feature type="compositionally biased region" description="Basic and acidic residues" evidence="7">
    <location>
        <begin position="230"/>
        <end position="239"/>
    </location>
</feature>
<accession>A0A9N9A7A0</accession>
<organism evidence="9 10">
    <name type="scientific">Paraglomus occultum</name>
    <dbReference type="NCBI Taxonomy" id="144539"/>
    <lineage>
        <taxon>Eukaryota</taxon>
        <taxon>Fungi</taxon>
        <taxon>Fungi incertae sedis</taxon>
        <taxon>Mucoromycota</taxon>
        <taxon>Glomeromycotina</taxon>
        <taxon>Glomeromycetes</taxon>
        <taxon>Paraglomerales</taxon>
        <taxon>Paraglomeraceae</taxon>
        <taxon>Paraglomus</taxon>
    </lineage>
</organism>
<comment type="caution">
    <text evidence="9">The sequence shown here is derived from an EMBL/GenBank/DDBJ whole genome shotgun (WGS) entry which is preliminary data.</text>
</comment>
<evidence type="ECO:0000256" key="5">
    <source>
        <dbReference type="ARBA" id="ARBA00022840"/>
    </source>
</evidence>
<dbReference type="InterPro" id="IPR017441">
    <property type="entry name" value="Protein_kinase_ATP_BS"/>
</dbReference>
<keyword evidence="2" id="KW-0808">Transferase</keyword>
<evidence type="ECO:0000256" key="4">
    <source>
        <dbReference type="ARBA" id="ARBA00022777"/>
    </source>
</evidence>
<evidence type="ECO:0000256" key="7">
    <source>
        <dbReference type="SAM" id="MobiDB-lite"/>
    </source>
</evidence>
<dbReference type="Proteomes" id="UP000789572">
    <property type="component" value="Unassembled WGS sequence"/>
</dbReference>
<dbReference type="SUPFAM" id="SSF56112">
    <property type="entry name" value="Protein kinase-like (PK-like)"/>
    <property type="match status" value="1"/>
</dbReference>
<keyword evidence="3 6" id="KW-0547">Nucleotide-binding</keyword>
<dbReference type="OrthoDB" id="2446433at2759"/>
<evidence type="ECO:0000256" key="6">
    <source>
        <dbReference type="PROSITE-ProRule" id="PRU10141"/>
    </source>
</evidence>
<evidence type="ECO:0000256" key="2">
    <source>
        <dbReference type="ARBA" id="ARBA00022679"/>
    </source>
</evidence>
<name>A0A9N9A7A0_9GLOM</name>
<reference evidence="9" key="1">
    <citation type="submission" date="2021-06" db="EMBL/GenBank/DDBJ databases">
        <authorList>
            <person name="Kallberg Y."/>
            <person name="Tangrot J."/>
            <person name="Rosling A."/>
        </authorList>
    </citation>
    <scope>NUCLEOTIDE SEQUENCE</scope>
    <source>
        <strain evidence="9">IA702</strain>
    </source>
</reference>
<feature type="domain" description="Protein kinase" evidence="8">
    <location>
        <begin position="318"/>
        <end position="415"/>
    </location>
</feature>
<dbReference type="PROSITE" id="PS00107">
    <property type="entry name" value="PROTEIN_KINASE_ATP"/>
    <property type="match status" value="1"/>
</dbReference>
<dbReference type="InterPro" id="IPR000719">
    <property type="entry name" value="Prot_kinase_dom"/>
</dbReference>
<gene>
    <name evidence="9" type="ORF">POCULU_LOCUS3525</name>
</gene>
<protein>
    <submittedName>
        <fullName evidence="9">10727_t:CDS:1</fullName>
    </submittedName>
</protein>
<proteinExistence type="predicted"/>
<dbReference type="Pfam" id="PF00069">
    <property type="entry name" value="Pkinase"/>
    <property type="match status" value="1"/>
</dbReference>
<dbReference type="GO" id="GO:0005524">
    <property type="term" value="F:ATP binding"/>
    <property type="evidence" value="ECO:0007669"/>
    <property type="project" value="UniProtKB-UniRule"/>
</dbReference>
<keyword evidence="5 6" id="KW-0067">ATP-binding</keyword>
<dbReference type="AlphaFoldDB" id="A0A9N9A7A0"/>
<feature type="region of interest" description="Disordered" evidence="7">
    <location>
        <begin position="107"/>
        <end position="129"/>
    </location>
</feature>
<dbReference type="GO" id="GO:0004674">
    <property type="term" value="F:protein serine/threonine kinase activity"/>
    <property type="evidence" value="ECO:0007669"/>
    <property type="project" value="UniProtKB-KW"/>
</dbReference>
<evidence type="ECO:0000259" key="8">
    <source>
        <dbReference type="PROSITE" id="PS50011"/>
    </source>
</evidence>
<keyword evidence="1" id="KW-0723">Serine/threonine-protein kinase</keyword>
<dbReference type="PANTHER" id="PTHR11584">
    <property type="entry name" value="SERINE/THREONINE PROTEIN KINASE"/>
    <property type="match status" value="1"/>
</dbReference>
<dbReference type="InterPro" id="IPR011009">
    <property type="entry name" value="Kinase-like_dom_sf"/>
</dbReference>
<feature type="region of interest" description="Disordered" evidence="7">
    <location>
        <begin position="223"/>
        <end position="247"/>
    </location>
</feature>
<dbReference type="EMBL" id="CAJVPJ010000393">
    <property type="protein sequence ID" value="CAG8520082.1"/>
    <property type="molecule type" value="Genomic_DNA"/>
</dbReference>
<evidence type="ECO:0000313" key="10">
    <source>
        <dbReference type="Proteomes" id="UP000789572"/>
    </source>
</evidence>
<dbReference type="Gene3D" id="1.10.510.10">
    <property type="entry name" value="Transferase(Phosphotransferase) domain 1"/>
    <property type="match status" value="1"/>
</dbReference>
<sequence>MSISKLLDDKVEVEEKKGESSHRIGLKESPRKKIEDEKAELKKIISNAKSKLGEDLEFLLEMYLETQEDIEKIGSDSFIEKHLQKLENSLTRKISKEELQEIYQKQKEVNQKENTSARSQQAKKEEQISEDLRDHIETMLSMLEDNIVDEEKGGTSLHLPGAKKRVEKTKNNLTKKIGIEKLNEICQIKEEVVKLEIDKKKIEKEINQEDKIFKMIKDSSLGLDSEQEDKEALQEESASKKRKKGYTFDNHSRAKLIRAESQKQKDKVTKVGQKEISHFSQRKFELGRKMTQSRKMRIDLPTSRPIRTDNMTQSAERPNLEHIIGKGGYGKVYYGKWKLQDVAVKELYMSSKNILQDDIKEILNEINILKDLRNRYIIQYYGTYFDDQELLIIMDYAENGSLTKHINDNKDKEHD</sequence>
<dbReference type="PROSITE" id="PS50011">
    <property type="entry name" value="PROTEIN_KINASE_DOM"/>
    <property type="match status" value="1"/>
</dbReference>
<evidence type="ECO:0000256" key="1">
    <source>
        <dbReference type="ARBA" id="ARBA00022527"/>
    </source>
</evidence>